<sequence>MRDVIGSQCKIFQDRGDVRPGGCAGQYSCGRVLNQLQFV</sequence>
<protein>
    <submittedName>
        <fullName evidence="1">Uncharacterized protein</fullName>
    </submittedName>
</protein>
<accession>A0A0E9QEM8</accession>
<proteinExistence type="predicted"/>
<dbReference type="AlphaFoldDB" id="A0A0E9QEM8"/>
<dbReference type="EMBL" id="GBXM01093807">
    <property type="protein sequence ID" value="JAH14770.1"/>
    <property type="molecule type" value="Transcribed_RNA"/>
</dbReference>
<reference evidence="1" key="2">
    <citation type="journal article" date="2015" name="Fish Shellfish Immunol.">
        <title>Early steps in the European eel (Anguilla anguilla)-Vibrio vulnificus interaction in the gills: Role of the RtxA13 toxin.</title>
        <authorList>
            <person name="Callol A."/>
            <person name="Pajuelo D."/>
            <person name="Ebbesson L."/>
            <person name="Teles M."/>
            <person name="MacKenzie S."/>
            <person name="Amaro C."/>
        </authorList>
    </citation>
    <scope>NUCLEOTIDE SEQUENCE</scope>
</reference>
<name>A0A0E9QEM8_ANGAN</name>
<organism evidence="1">
    <name type="scientific">Anguilla anguilla</name>
    <name type="common">European freshwater eel</name>
    <name type="synonym">Muraena anguilla</name>
    <dbReference type="NCBI Taxonomy" id="7936"/>
    <lineage>
        <taxon>Eukaryota</taxon>
        <taxon>Metazoa</taxon>
        <taxon>Chordata</taxon>
        <taxon>Craniata</taxon>
        <taxon>Vertebrata</taxon>
        <taxon>Euteleostomi</taxon>
        <taxon>Actinopterygii</taxon>
        <taxon>Neopterygii</taxon>
        <taxon>Teleostei</taxon>
        <taxon>Anguilliformes</taxon>
        <taxon>Anguillidae</taxon>
        <taxon>Anguilla</taxon>
    </lineage>
</organism>
<evidence type="ECO:0000313" key="1">
    <source>
        <dbReference type="EMBL" id="JAH14770.1"/>
    </source>
</evidence>
<reference evidence="1" key="1">
    <citation type="submission" date="2014-11" db="EMBL/GenBank/DDBJ databases">
        <authorList>
            <person name="Amaro Gonzalez C."/>
        </authorList>
    </citation>
    <scope>NUCLEOTIDE SEQUENCE</scope>
</reference>